<sequence length="578" mass="64530">MDGTSIDFATSKDWLDIMKNRSKLRMHELIERLGLRAKWSQNKRGKTNFESALVRDLVTDMSDVVATLPKEQDDLVKFLSKAGSLKEEVEGLLQKHGSAIWGRVGDREHLISVGEPGVEEGIYPRDLYFENEEDRAQIEILLHWWLGMKAINVILARERLDRERKKKEENRRARIELDNPQDASSSTFVALAPNASGPAMPTLNTNVPSISSIEAVRHMQALQSENVSRGSPISTSMVTPPESSESPIVTARGSIGNGDAVHFTTVNAHPPQAAPMQTVMEGVWNRLATGGMNGSRHGSISSQGPISTSSWSAVNTAPQPAGPRRTSLAMETTQQPAPQAAMNTSPDAIRQLGAELSKLVSDLTPESKATTNGNSISSATPQTIHDETLRNGGPYRGLDVDTLLALRAYIYQEETSVPWDEDTLLLKLEIAWREGVRSDYNRMQDNILVFVARERAFLTWIELKRHLADLDRADKRWREEGTTAPEIERRIQQHRTLMGATRELIRNWEDIGQVAGAGAADKDELLRQAFVVLAGEKYAVELQWKSVEFTGVMRWLAEHLEGFRREEEEEGEGVYYFG</sequence>
<name>A0A6A6I2K6_9PLEO</name>
<evidence type="ECO:0000313" key="2">
    <source>
        <dbReference type="EMBL" id="KAF2244202.1"/>
    </source>
</evidence>
<proteinExistence type="predicted"/>
<feature type="region of interest" description="Disordered" evidence="1">
    <location>
        <begin position="224"/>
        <end position="247"/>
    </location>
</feature>
<reference evidence="2" key="1">
    <citation type="journal article" date="2020" name="Stud. Mycol.">
        <title>101 Dothideomycetes genomes: a test case for predicting lifestyles and emergence of pathogens.</title>
        <authorList>
            <person name="Haridas S."/>
            <person name="Albert R."/>
            <person name="Binder M."/>
            <person name="Bloem J."/>
            <person name="Labutti K."/>
            <person name="Salamov A."/>
            <person name="Andreopoulos B."/>
            <person name="Baker S."/>
            <person name="Barry K."/>
            <person name="Bills G."/>
            <person name="Bluhm B."/>
            <person name="Cannon C."/>
            <person name="Castanera R."/>
            <person name="Culley D."/>
            <person name="Daum C."/>
            <person name="Ezra D."/>
            <person name="Gonzalez J."/>
            <person name="Henrissat B."/>
            <person name="Kuo A."/>
            <person name="Liang C."/>
            <person name="Lipzen A."/>
            <person name="Lutzoni F."/>
            <person name="Magnuson J."/>
            <person name="Mondo S."/>
            <person name="Nolan M."/>
            <person name="Ohm R."/>
            <person name="Pangilinan J."/>
            <person name="Park H.-J."/>
            <person name="Ramirez L."/>
            <person name="Alfaro M."/>
            <person name="Sun H."/>
            <person name="Tritt A."/>
            <person name="Yoshinaga Y."/>
            <person name="Zwiers L.-H."/>
            <person name="Turgeon B."/>
            <person name="Goodwin S."/>
            <person name="Spatafora J."/>
            <person name="Crous P."/>
            <person name="Grigoriev I."/>
        </authorList>
    </citation>
    <scope>NUCLEOTIDE SEQUENCE</scope>
    <source>
        <strain evidence="2">CBS 122368</strain>
    </source>
</reference>
<dbReference type="EMBL" id="ML987203">
    <property type="protein sequence ID" value="KAF2244202.1"/>
    <property type="molecule type" value="Genomic_DNA"/>
</dbReference>
<dbReference type="AlphaFoldDB" id="A0A6A6I2K6"/>
<feature type="region of interest" description="Disordered" evidence="1">
    <location>
        <begin position="291"/>
        <end position="326"/>
    </location>
</feature>
<gene>
    <name evidence="2" type="ORF">BU26DRAFT_522890</name>
</gene>
<accession>A0A6A6I2K6</accession>
<evidence type="ECO:0000256" key="1">
    <source>
        <dbReference type="SAM" id="MobiDB-lite"/>
    </source>
</evidence>
<protein>
    <submittedName>
        <fullName evidence="2">Uncharacterized protein</fullName>
    </submittedName>
</protein>
<evidence type="ECO:0000313" key="3">
    <source>
        <dbReference type="Proteomes" id="UP000800094"/>
    </source>
</evidence>
<dbReference type="Proteomes" id="UP000800094">
    <property type="component" value="Unassembled WGS sequence"/>
</dbReference>
<feature type="compositionally biased region" description="Low complexity" evidence="1">
    <location>
        <begin position="298"/>
        <end position="312"/>
    </location>
</feature>
<organism evidence="2 3">
    <name type="scientific">Trematosphaeria pertusa</name>
    <dbReference type="NCBI Taxonomy" id="390896"/>
    <lineage>
        <taxon>Eukaryota</taxon>
        <taxon>Fungi</taxon>
        <taxon>Dikarya</taxon>
        <taxon>Ascomycota</taxon>
        <taxon>Pezizomycotina</taxon>
        <taxon>Dothideomycetes</taxon>
        <taxon>Pleosporomycetidae</taxon>
        <taxon>Pleosporales</taxon>
        <taxon>Massarineae</taxon>
        <taxon>Trematosphaeriaceae</taxon>
        <taxon>Trematosphaeria</taxon>
    </lineage>
</organism>
<dbReference type="GeneID" id="54583229"/>
<dbReference type="RefSeq" id="XP_033679206.1">
    <property type="nucleotide sequence ID" value="XM_033829899.1"/>
</dbReference>
<keyword evidence="3" id="KW-1185">Reference proteome</keyword>
<dbReference type="OrthoDB" id="3781356at2759"/>